<dbReference type="InterPro" id="IPR036188">
    <property type="entry name" value="FAD/NAD-bd_sf"/>
</dbReference>
<comment type="similarity">
    <text evidence="1">Belongs to the GMC oxidoreductase family.</text>
</comment>
<dbReference type="EnsemblMetazoa" id="CPIJ017483-RA">
    <property type="protein sequence ID" value="CPIJ017483-PA"/>
    <property type="gene ID" value="CPIJ017483"/>
</dbReference>
<evidence type="ECO:0000259" key="3">
    <source>
        <dbReference type="Pfam" id="PF00732"/>
    </source>
</evidence>
<dbReference type="InterPro" id="IPR012132">
    <property type="entry name" value="GMC_OxRdtase"/>
</dbReference>
<name>B0XDG0_CULQU</name>
<feature type="domain" description="Glucose-methanol-choline oxidoreductase N-terminal" evidence="3">
    <location>
        <begin position="1"/>
        <end position="205"/>
    </location>
</feature>
<accession>B0XDG0</accession>
<evidence type="ECO:0000256" key="2">
    <source>
        <dbReference type="PIRSR" id="PIRSR000137-1"/>
    </source>
</evidence>
<dbReference type="eggNOG" id="KOG1238">
    <property type="taxonomic scope" value="Eukaryota"/>
</dbReference>
<reference evidence="5" key="1">
    <citation type="submission" date="2007-03" db="EMBL/GenBank/DDBJ databases">
        <title>Annotation of Culex pipiens quinquefasciatus.</title>
        <authorList>
            <consortium name="The Broad Institute Genome Sequencing Platform"/>
            <person name="Atkinson P.W."/>
            <person name="Hemingway J."/>
            <person name="Christensen B.M."/>
            <person name="Higgs S."/>
            <person name="Kodira C."/>
            <person name="Hannick L."/>
            <person name="Megy K."/>
            <person name="O'Leary S."/>
            <person name="Pearson M."/>
            <person name="Haas B.J."/>
            <person name="Mauceli E."/>
            <person name="Wortman J.R."/>
            <person name="Lee N.H."/>
            <person name="Guigo R."/>
            <person name="Stanke M."/>
            <person name="Alvarado L."/>
            <person name="Amedeo P."/>
            <person name="Antoine C.H."/>
            <person name="Arensburger P."/>
            <person name="Bidwell S.L."/>
            <person name="Crawford M."/>
            <person name="Camaro F."/>
            <person name="Devon K."/>
            <person name="Engels R."/>
            <person name="Hammond M."/>
            <person name="Howarth C."/>
            <person name="Koehrsen M."/>
            <person name="Lawson D."/>
            <person name="Montgomery P."/>
            <person name="Nene V."/>
            <person name="Nusbaum C."/>
            <person name="Puiu D."/>
            <person name="Romero-Severson J."/>
            <person name="Severson D.W."/>
            <person name="Shumway M."/>
            <person name="Sisk P."/>
            <person name="Stolte C."/>
            <person name="Zeng Q."/>
            <person name="Eisenstadt E."/>
            <person name="Fraser-Liggett C."/>
            <person name="Strausberg R."/>
            <person name="Galagan J."/>
            <person name="Birren B."/>
            <person name="Collins F.H."/>
        </authorList>
    </citation>
    <scope>NUCLEOTIDE SEQUENCE [LARGE SCALE GENOMIC DNA]</scope>
    <source>
        <strain evidence="5">JHB</strain>
    </source>
</reference>
<gene>
    <name evidence="6" type="primary">6051206</name>
    <name evidence="5" type="ORF">CpipJ_CPIJ017483</name>
</gene>
<dbReference type="PANTHER" id="PTHR11552:SF208">
    <property type="entry name" value="RE36204P-RELATED"/>
    <property type="match status" value="1"/>
</dbReference>
<dbReference type="InterPro" id="IPR000172">
    <property type="entry name" value="GMC_OxRdtase_N"/>
</dbReference>
<evidence type="ECO:0000259" key="4">
    <source>
        <dbReference type="Pfam" id="PF05199"/>
    </source>
</evidence>
<protein>
    <submittedName>
        <fullName evidence="5 6">Glucose dehydrogenase</fullName>
    </submittedName>
</protein>
<organism>
    <name type="scientific">Culex quinquefasciatus</name>
    <name type="common">Southern house mosquito</name>
    <name type="synonym">Culex pungens</name>
    <dbReference type="NCBI Taxonomy" id="7176"/>
    <lineage>
        <taxon>Eukaryota</taxon>
        <taxon>Metazoa</taxon>
        <taxon>Ecdysozoa</taxon>
        <taxon>Arthropoda</taxon>
        <taxon>Hexapoda</taxon>
        <taxon>Insecta</taxon>
        <taxon>Pterygota</taxon>
        <taxon>Neoptera</taxon>
        <taxon>Endopterygota</taxon>
        <taxon>Diptera</taxon>
        <taxon>Nematocera</taxon>
        <taxon>Culicoidea</taxon>
        <taxon>Culicidae</taxon>
        <taxon>Culicinae</taxon>
        <taxon>Culicini</taxon>
        <taxon>Culex</taxon>
        <taxon>Culex</taxon>
    </lineage>
</organism>
<dbReference type="Proteomes" id="UP000002320">
    <property type="component" value="Unassembled WGS sequence"/>
</dbReference>
<evidence type="ECO:0000313" key="6">
    <source>
        <dbReference type="EnsemblMetazoa" id="CPIJ017483-PA"/>
    </source>
</evidence>
<dbReference type="OrthoDB" id="269227at2759"/>
<sequence>MLYTRGNWRDFDLWNASGNPGWSYKEVLPYFIRAEDANLRDFQHNGYHGKRGYLSVEYSPYRTLLAPAFVKSAQQTGLPYIDYNSRDQLGVSYFQFTTRRGLRWSAARGLLNPIKRRKNLHVLSGAWATKVLIDESSNKAYGVEYTRNKRTFTALAKREVILSAGAFGSAKLLMLSGIGPRKHLKELGIKRIKSLPVGETLYEHPGAIGPVFTVSKPIDKNINFESLITVPNVISYVFGKGPFTSAFCEAVAYVKTPYSPYSDPDWPDVELIQVALQLGDDPTLGGQNFFRVKSSILNNYFRPLYNTRAFMYLPMLMHTRTKGSMKLKSINPYDHPDFKYQYFEDDRDLKAIAHGILTAINITAQKPFRDLGVKLYTVPLPGCESFKFNSFDYWQCYVRVLTTTYYHYIATTKMGPASDPTAVVDARLRVHGVKNLRVADVGIVPTAPSGHISAIAYMIGEKAADMIKRDNYLD</sequence>
<dbReference type="PANTHER" id="PTHR11552">
    <property type="entry name" value="GLUCOSE-METHANOL-CHOLINE GMC OXIDOREDUCTASE"/>
    <property type="match status" value="1"/>
</dbReference>
<dbReference type="VEuPathDB" id="VectorBase:CQUJHB008662"/>
<dbReference type="SUPFAM" id="SSF51905">
    <property type="entry name" value="FAD/NAD(P)-binding domain"/>
    <property type="match status" value="1"/>
</dbReference>
<dbReference type="InterPro" id="IPR007867">
    <property type="entry name" value="GMC_OxRtase_C"/>
</dbReference>
<dbReference type="VEuPathDB" id="VectorBase:CPIJ017483"/>
<dbReference type="Pfam" id="PF00732">
    <property type="entry name" value="GMC_oxred_N"/>
    <property type="match status" value="1"/>
</dbReference>
<feature type="active site" description="Proton donor" evidence="2">
    <location>
        <position position="407"/>
    </location>
</feature>
<evidence type="ECO:0000256" key="1">
    <source>
        <dbReference type="ARBA" id="ARBA00010790"/>
    </source>
</evidence>
<evidence type="ECO:0000313" key="7">
    <source>
        <dbReference type="Proteomes" id="UP000002320"/>
    </source>
</evidence>
<dbReference type="OMA" id="TAGNCVA"/>
<feature type="active site" description="Proton acceptor" evidence="2">
    <location>
        <position position="451"/>
    </location>
</feature>
<dbReference type="HOGENOM" id="CLU_002865_7_0_1"/>
<dbReference type="PIRSF" id="PIRSF000137">
    <property type="entry name" value="Alcohol_oxidase"/>
    <property type="match status" value="1"/>
</dbReference>
<keyword evidence="7" id="KW-1185">Reference proteome</keyword>
<dbReference type="Pfam" id="PF05199">
    <property type="entry name" value="GMC_oxred_C"/>
    <property type="match status" value="1"/>
</dbReference>
<dbReference type="InParanoid" id="B0XDG0"/>
<dbReference type="EMBL" id="DS232756">
    <property type="protein sequence ID" value="EDS45438.1"/>
    <property type="molecule type" value="Genomic_DNA"/>
</dbReference>
<feature type="domain" description="Glucose-methanol-choline oxidoreductase C-terminal" evidence="4">
    <location>
        <begin position="320"/>
        <end position="460"/>
    </location>
</feature>
<dbReference type="Gene3D" id="3.30.560.10">
    <property type="entry name" value="Glucose Oxidase, domain 3"/>
    <property type="match status" value="1"/>
</dbReference>
<dbReference type="KEGG" id="cqu:CpipJ_CPIJ017483"/>
<dbReference type="Gene3D" id="3.50.50.60">
    <property type="entry name" value="FAD/NAD(P)-binding domain"/>
    <property type="match status" value="1"/>
</dbReference>
<dbReference type="GO" id="GO:0050660">
    <property type="term" value="F:flavin adenine dinucleotide binding"/>
    <property type="evidence" value="ECO:0007669"/>
    <property type="project" value="InterPro"/>
</dbReference>
<proteinExistence type="inferred from homology"/>
<dbReference type="STRING" id="7176.B0XDG0"/>
<evidence type="ECO:0000313" key="5">
    <source>
        <dbReference type="EMBL" id="EDS45438.1"/>
    </source>
</evidence>
<reference evidence="6" key="2">
    <citation type="submission" date="2020-05" db="UniProtKB">
        <authorList>
            <consortium name="EnsemblMetazoa"/>
        </authorList>
    </citation>
    <scope>IDENTIFICATION</scope>
    <source>
        <strain evidence="6">JHB</strain>
    </source>
</reference>
<dbReference type="SUPFAM" id="SSF54373">
    <property type="entry name" value="FAD-linked reductases, C-terminal domain"/>
    <property type="match status" value="1"/>
</dbReference>
<dbReference type="GO" id="GO:0016614">
    <property type="term" value="F:oxidoreductase activity, acting on CH-OH group of donors"/>
    <property type="evidence" value="ECO:0007669"/>
    <property type="project" value="InterPro"/>
</dbReference>
<dbReference type="AlphaFoldDB" id="B0XDG0"/>